<evidence type="ECO:0000256" key="2">
    <source>
        <dbReference type="ARBA" id="ARBA00022692"/>
    </source>
</evidence>
<dbReference type="PANTHER" id="PTHR10361:SF28">
    <property type="entry name" value="P3 PROTEIN-RELATED"/>
    <property type="match status" value="1"/>
</dbReference>
<feature type="transmembrane region" description="Helical" evidence="5">
    <location>
        <begin position="209"/>
        <end position="227"/>
    </location>
</feature>
<evidence type="ECO:0000313" key="6">
    <source>
        <dbReference type="EMBL" id="MBC8573563.1"/>
    </source>
</evidence>
<name>A0ABR7NAY4_9FIRM</name>
<keyword evidence="3 5" id="KW-1133">Transmembrane helix</keyword>
<evidence type="ECO:0000256" key="5">
    <source>
        <dbReference type="SAM" id="Phobius"/>
    </source>
</evidence>
<dbReference type="InterPro" id="IPR038770">
    <property type="entry name" value="Na+/solute_symporter_sf"/>
</dbReference>
<feature type="transmembrane region" description="Helical" evidence="5">
    <location>
        <begin position="175"/>
        <end position="197"/>
    </location>
</feature>
<evidence type="ECO:0000256" key="3">
    <source>
        <dbReference type="ARBA" id="ARBA00022989"/>
    </source>
</evidence>
<dbReference type="RefSeq" id="WP_249308847.1">
    <property type="nucleotide sequence ID" value="NZ_JACRSZ010000010.1"/>
</dbReference>
<organism evidence="6 7">
    <name type="scientific">Jingyaoa shaoxingensis</name>
    <dbReference type="NCBI Taxonomy" id="2763671"/>
    <lineage>
        <taxon>Bacteria</taxon>
        <taxon>Bacillati</taxon>
        <taxon>Bacillota</taxon>
        <taxon>Clostridia</taxon>
        <taxon>Lachnospirales</taxon>
        <taxon>Lachnospiraceae</taxon>
        <taxon>Jingyaoa</taxon>
    </lineage>
</organism>
<dbReference type="Proteomes" id="UP000657421">
    <property type="component" value="Unassembled WGS sequence"/>
</dbReference>
<dbReference type="EMBL" id="JACRSZ010000010">
    <property type="protein sequence ID" value="MBC8573563.1"/>
    <property type="molecule type" value="Genomic_DNA"/>
</dbReference>
<gene>
    <name evidence="6" type="ORF">H8716_10785</name>
</gene>
<keyword evidence="7" id="KW-1185">Reference proteome</keyword>
<evidence type="ECO:0000256" key="1">
    <source>
        <dbReference type="ARBA" id="ARBA00004141"/>
    </source>
</evidence>
<dbReference type="Gene3D" id="1.20.1530.20">
    <property type="match status" value="1"/>
</dbReference>
<comment type="caution">
    <text evidence="6">The sequence shown here is derived from an EMBL/GenBank/DDBJ whole genome shotgun (WGS) entry which is preliminary data.</text>
</comment>
<feature type="transmembrane region" description="Helical" evidence="5">
    <location>
        <begin position="139"/>
        <end position="163"/>
    </location>
</feature>
<proteinExistence type="predicted"/>
<accession>A0ABR7NAY4</accession>
<evidence type="ECO:0000313" key="7">
    <source>
        <dbReference type="Proteomes" id="UP000657421"/>
    </source>
</evidence>
<feature type="transmembrane region" description="Helical" evidence="5">
    <location>
        <begin position="110"/>
        <end position="132"/>
    </location>
</feature>
<evidence type="ECO:0000256" key="4">
    <source>
        <dbReference type="ARBA" id="ARBA00023136"/>
    </source>
</evidence>
<feature type="transmembrane region" description="Helical" evidence="5">
    <location>
        <begin position="12"/>
        <end position="29"/>
    </location>
</feature>
<dbReference type="InterPro" id="IPR004710">
    <property type="entry name" value="Bilac:Na_transpt"/>
</dbReference>
<comment type="subcellular location">
    <subcellularLocation>
        <location evidence="1">Membrane</location>
        <topology evidence="1">Multi-pass membrane protein</topology>
    </subcellularLocation>
</comment>
<keyword evidence="4 5" id="KW-0472">Membrane</keyword>
<dbReference type="InterPro" id="IPR002657">
    <property type="entry name" value="BilAc:Na_symport/Acr3"/>
</dbReference>
<dbReference type="PANTHER" id="PTHR10361">
    <property type="entry name" value="SODIUM-BILE ACID COTRANSPORTER"/>
    <property type="match status" value="1"/>
</dbReference>
<feature type="transmembrane region" description="Helical" evidence="5">
    <location>
        <begin position="233"/>
        <end position="255"/>
    </location>
</feature>
<feature type="transmembrane region" description="Helical" evidence="5">
    <location>
        <begin position="80"/>
        <end position="98"/>
    </location>
</feature>
<feature type="transmembrane region" description="Helical" evidence="5">
    <location>
        <begin position="49"/>
        <end position="68"/>
    </location>
</feature>
<reference evidence="6 7" key="1">
    <citation type="submission" date="2020-08" db="EMBL/GenBank/DDBJ databases">
        <title>Genome public.</title>
        <authorList>
            <person name="Liu C."/>
            <person name="Sun Q."/>
        </authorList>
    </citation>
    <scope>NUCLEOTIDE SEQUENCE [LARGE SCALE GENOMIC DNA]</scope>
    <source>
        <strain evidence="6 7">NSJ-46</strain>
    </source>
</reference>
<sequence length="341" mass="36264">MKSLQKASKFLSDYTSAVVIFIAVVTFFVPGMMGWVNYQLFTDPVANKFTSQSIIIGVIMFSMGLTLTTKDFQILAQRPFDICIGAVAQYFIMPFLAFTLSKVLHLPDGIALGLILVGCCPGGVSSNIMSYLCGGDVAFSVGMTTVSTILSPVMTPLMVSLLARGTKITIHGLPMLVSILETVIVPVAFGFVLNFLLGKKKAFQEAQKVMPGIAVLGLACVVGGVISSQGSRFFQSGLVIFVAVLLHNGLGYLLGYGAGKLTGMNKAKKRTISIEVGMQNAGLATNLATTTAQFANTPESAVICAVSCVWHSISGTLLAGMFAMRDKMQENKAARKNLVEE</sequence>
<keyword evidence="2 5" id="KW-0812">Transmembrane</keyword>
<dbReference type="Pfam" id="PF01758">
    <property type="entry name" value="SBF"/>
    <property type="match status" value="1"/>
</dbReference>
<protein>
    <submittedName>
        <fullName evidence="6">Bile acid:sodium symporter family protein</fullName>
    </submittedName>
</protein>
<feature type="transmembrane region" description="Helical" evidence="5">
    <location>
        <begin position="300"/>
        <end position="323"/>
    </location>
</feature>